<protein>
    <submittedName>
        <fullName evidence="2">Uncharacterized protein</fullName>
    </submittedName>
</protein>
<feature type="chain" id="PRO_5031369858" evidence="1">
    <location>
        <begin position="22"/>
        <end position="435"/>
    </location>
</feature>
<feature type="signal peptide" evidence="1">
    <location>
        <begin position="1"/>
        <end position="21"/>
    </location>
</feature>
<evidence type="ECO:0000256" key="1">
    <source>
        <dbReference type="SAM" id="SignalP"/>
    </source>
</evidence>
<evidence type="ECO:0000313" key="2">
    <source>
        <dbReference type="EMBL" id="CAD9618630.1"/>
    </source>
</evidence>
<organism evidence="2">
    <name type="scientific">Zooxanthella nutricula</name>
    <dbReference type="NCBI Taxonomy" id="1333877"/>
    <lineage>
        <taxon>Eukaryota</taxon>
        <taxon>Sar</taxon>
        <taxon>Alveolata</taxon>
        <taxon>Dinophyceae</taxon>
        <taxon>Peridiniales</taxon>
        <taxon>Peridiniales incertae sedis</taxon>
        <taxon>Zooxanthella</taxon>
    </lineage>
</organism>
<proteinExistence type="predicted"/>
<name>A0A7S2LY96_9DINO</name>
<keyword evidence="1" id="KW-0732">Signal</keyword>
<gene>
    <name evidence="2" type="ORF">BRAN1462_LOCUS44092</name>
</gene>
<sequence>MASRRASHLLVLGLAAHAALGLGLEVGPQAVLSADTAWPGPRAHLELPQYDTREMRPAWETGAAPLVRCPGASALASAEPDGEAGQNLQKAVTQFCAAGLGSLVELFVDPRFQSHYERFNGSDGWIDKAFLTYMGLGGANDTMSGEEDLLVQSVHHFSTAPIVVTNFNARVPDSMTPDRFPNLVLMHARSTSTIGKSFNFNKLTAMLFAKVKSGLVLDADQFVNRGVDAMLQRAAEETTVQYPYPIMPVHWMSRDPESSDMAGYPATYTWVFKSPDAPTRTMRWGHAHPTWSHHALPWLAKWTSYALAPDATKPPAWLTDQGNLEDEDLMNVAMWADNATKQWCKYDLPGPGDFEVYLKQVGQPGMWKDSKFYPHGIPLVFFTAHAAKEPDTSHKWLSKLWDDTDDRRKPILYNGQWFHSSAALRAHDAALRCII</sequence>
<accession>A0A7S2LY96</accession>
<dbReference type="EMBL" id="HBGW01069184">
    <property type="protein sequence ID" value="CAD9618630.1"/>
    <property type="molecule type" value="Transcribed_RNA"/>
</dbReference>
<dbReference type="AlphaFoldDB" id="A0A7S2LY96"/>
<reference evidence="2" key="1">
    <citation type="submission" date="2021-01" db="EMBL/GenBank/DDBJ databases">
        <authorList>
            <person name="Corre E."/>
            <person name="Pelletier E."/>
            <person name="Niang G."/>
            <person name="Scheremetjew M."/>
            <person name="Finn R."/>
            <person name="Kale V."/>
            <person name="Holt S."/>
            <person name="Cochrane G."/>
            <person name="Meng A."/>
            <person name="Brown T."/>
            <person name="Cohen L."/>
        </authorList>
    </citation>
    <scope>NUCLEOTIDE SEQUENCE</scope>
    <source>
        <strain evidence="2">RCC3387</strain>
    </source>
</reference>